<feature type="compositionally biased region" description="Basic and acidic residues" evidence="1">
    <location>
        <begin position="13"/>
        <end position="25"/>
    </location>
</feature>
<keyword evidence="3" id="KW-1185">Reference proteome</keyword>
<evidence type="ECO:0000313" key="3">
    <source>
        <dbReference type="Proteomes" id="UP000215914"/>
    </source>
</evidence>
<dbReference type="EMBL" id="MNCJ02000332">
    <property type="protein sequence ID" value="KAF5755519.1"/>
    <property type="molecule type" value="Genomic_DNA"/>
</dbReference>
<evidence type="ECO:0000256" key="1">
    <source>
        <dbReference type="SAM" id="MobiDB-lite"/>
    </source>
</evidence>
<reference evidence="2" key="1">
    <citation type="journal article" date="2017" name="Nature">
        <title>The sunflower genome provides insights into oil metabolism, flowering and Asterid evolution.</title>
        <authorList>
            <person name="Badouin H."/>
            <person name="Gouzy J."/>
            <person name="Grassa C.J."/>
            <person name="Murat F."/>
            <person name="Staton S.E."/>
            <person name="Cottret L."/>
            <person name="Lelandais-Briere C."/>
            <person name="Owens G.L."/>
            <person name="Carrere S."/>
            <person name="Mayjonade B."/>
            <person name="Legrand L."/>
            <person name="Gill N."/>
            <person name="Kane N.C."/>
            <person name="Bowers J.E."/>
            <person name="Hubner S."/>
            <person name="Bellec A."/>
            <person name="Berard A."/>
            <person name="Berges H."/>
            <person name="Blanchet N."/>
            <person name="Boniface M.C."/>
            <person name="Brunel D."/>
            <person name="Catrice O."/>
            <person name="Chaidir N."/>
            <person name="Claudel C."/>
            <person name="Donnadieu C."/>
            <person name="Faraut T."/>
            <person name="Fievet G."/>
            <person name="Helmstetter N."/>
            <person name="King M."/>
            <person name="Knapp S.J."/>
            <person name="Lai Z."/>
            <person name="Le Paslier M.C."/>
            <person name="Lippi Y."/>
            <person name="Lorenzon L."/>
            <person name="Mandel J.R."/>
            <person name="Marage G."/>
            <person name="Marchand G."/>
            <person name="Marquand E."/>
            <person name="Bret-Mestries E."/>
            <person name="Morien E."/>
            <person name="Nambeesan S."/>
            <person name="Nguyen T."/>
            <person name="Pegot-Espagnet P."/>
            <person name="Pouilly N."/>
            <person name="Raftis F."/>
            <person name="Sallet E."/>
            <person name="Schiex T."/>
            <person name="Thomas J."/>
            <person name="Vandecasteele C."/>
            <person name="Vares D."/>
            <person name="Vear F."/>
            <person name="Vautrin S."/>
            <person name="Crespi M."/>
            <person name="Mangin B."/>
            <person name="Burke J.M."/>
            <person name="Salse J."/>
            <person name="Munos S."/>
            <person name="Vincourt P."/>
            <person name="Rieseberg L.H."/>
            <person name="Langlade N.B."/>
        </authorList>
    </citation>
    <scope>NUCLEOTIDE SEQUENCE</scope>
    <source>
        <tissue evidence="2">Leaves</tissue>
    </source>
</reference>
<dbReference type="Proteomes" id="UP000215914">
    <property type="component" value="Unassembled WGS sequence"/>
</dbReference>
<dbReference type="AlphaFoldDB" id="A0A9K3DHL2"/>
<proteinExistence type="predicted"/>
<reference evidence="2" key="2">
    <citation type="submission" date="2020-06" db="EMBL/GenBank/DDBJ databases">
        <title>Helianthus annuus Genome sequencing and assembly Release 2.</title>
        <authorList>
            <person name="Gouzy J."/>
            <person name="Langlade N."/>
            <person name="Munos S."/>
        </authorList>
    </citation>
    <scope>NUCLEOTIDE SEQUENCE</scope>
    <source>
        <tissue evidence="2">Leaves</tissue>
    </source>
</reference>
<name>A0A9K3DHL2_HELAN</name>
<feature type="compositionally biased region" description="Basic residues" evidence="1">
    <location>
        <begin position="1"/>
        <end position="12"/>
    </location>
</feature>
<feature type="region of interest" description="Disordered" evidence="1">
    <location>
        <begin position="1"/>
        <end position="25"/>
    </location>
</feature>
<dbReference type="Gramene" id="mRNA:HanXRQr2_Chr17g0803711">
    <property type="protein sequence ID" value="CDS:HanXRQr2_Chr17g0803711.1"/>
    <property type="gene ID" value="HanXRQr2_Chr17g0803711"/>
</dbReference>
<accession>A0A9K3DHL2</accession>
<evidence type="ECO:0000313" key="2">
    <source>
        <dbReference type="EMBL" id="KAF5755519.1"/>
    </source>
</evidence>
<organism evidence="2 3">
    <name type="scientific">Helianthus annuus</name>
    <name type="common">Common sunflower</name>
    <dbReference type="NCBI Taxonomy" id="4232"/>
    <lineage>
        <taxon>Eukaryota</taxon>
        <taxon>Viridiplantae</taxon>
        <taxon>Streptophyta</taxon>
        <taxon>Embryophyta</taxon>
        <taxon>Tracheophyta</taxon>
        <taxon>Spermatophyta</taxon>
        <taxon>Magnoliopsida</taxon>
        <taxon>eudicotyledons</taxon>
        <taxon>Gunneridae</taxon>
        <taxon>Pentapetalae</taxon>
        <taxon>asterids</taxon>
        <taxon>campanulids</taxon>
        <taxon>Asterales</taxon>
        <taxon>Asteraceae</taxon>
        <taxon>Asteroideae</taxon>
        <taxon>Heliantheae alliance</taxon>
        <taxon>Heliantheae</taxon>
        <taxon>Helianthus</taxon>
    </lineage>
</organism>
<protein>
    <submittedName>
        <fullName evidence="2">Uncharacterized protein</fullName>
    </submittedName>
</protein>
<sequence length="118" mass="13644">MAPKTQKKKPATKRTDKSEVEIMSEPRHNQVAYLDPEDKLDEYKGITKWIRESRINFAVTHETTVYKSLIKDFWNSAEVVEMDATETIRGRVNDQDVVVSVEILNTVLQLRDDSEASF</sequence>
<comment type="caution">
    <text evidence="2">The sequence shown here is derived from an EMBL/GenBank/DDBJ whole genome shotgun (WGS) entry which is preliminary data.</text>
</comment>
<gene>
    <name evidence="2" type="ORF">HanXRQr2_Chr17g0803711</name>
</gene>